<dbReference type="Pfam" id="PF00072">
    <property type="entry name" value="Response_reg"/>
    <property type="match status" value="1"/>
</dbReference>
<evidence type="ECO:0000259" key="5">
    <source>
        <dbReference type="PROSITE" id="PS50110"/>
    </source>
</evidence>
<reference evidence="6" key="1">
    <citation type="journal article" date="2021" name="bioRxiv">
        <title>Unraveling nitrogen, sulfur and carbon metabolic pathways and microbial community transcriptional responses to substrate deprivation and toxicity stresses in a bioreactor mimicking anoxic brackish coastal sediment conditions.</title>
        <authorList>
            <person name="Martins P.D."/>
            <person name="Echeveste M.J."/>
            <person name="Arshad A."/>
            <person name="Kurth J."/>
            <person name="Ouboter H."/>
            <person name="Jetten M.S.M."/>
            <person name="Welte C.U."/>
        </authorList>
    </citation>
    <scope>NUCLEOTIDE SEQUENCE</scope>
    <source>
        <strain evidence="6">MAG_39</strain>
    </source>
</reference>
<dbReference type="Gene3D" id="1.25.40.10">
    <property type="entry name" value="Tetratricopeptide repeat domain"/>
    <property type="match status" value="2"/>
</dbReference>
<reference evidence="6" key="2">
    <citation type="submission" date="2021-08" db="EMBL/GenBank/DDBJ databases">
        <authorList>
            <person name="Dalcin Martins P."/>
        </authorList>
    </citation>
    <scope>NUCLEOTIDE SEQUENCE</scope>
    <source>
        <strain evidence="6">MAG_39</strain>
    </source>
</reference>
<evidence type="ECO:0000256" key="3">
    <source>
        <dbReference type="PROSITE-ProRule" id="PRU00169"/>
    </source>
</evidence>
<evidence type="ECO:0000256" key="4">
    <source>
        <dbReference type="PROSITE-ProRule" id="PRU00339"/>
    </source>
</evidence>
<feature type="repeat" description="TPR" evidence="4">
    <location>
        <begin position="308"/>
        <end position="341"/>
    </location>
</feature>
<dbReference type="PANTHER" id="PTHR45586">
    <property type="entry name" value="TPR REPEAT-CONTAINING PROTEIN PA4667"/>
    <property type="match status" value="1"/>
</dbReference>
<dbReference type="PANTHER" id="PTHR45586:SF1">
    <property type="entry name" value="LIPOPOLYSACCHARIDE ASSEMBLY PROTEIN B"/>
    <property type="match status" value="1"/>
</dbReference>
<evidence type="ECO:0000313" key="7">
    <source>
        <dbReference type="Proteomes" id="UP000705867"/>
    </source>
</evidence>
<organism evidence="6 7">
    <name type="scientific">Candidatus Nitrobium versatile</name>
    <dbReference type="NCBI Taxonomy" id="2884831"/>
    <lineage>
        <taxon>Bacteria</taxon>
        <taxon>Pseudomonadati</taxon>
        <taxon>Nitrospirota</taxon>
        <taxon>Nitrospiria</taxon>
        <taxon>Nitrospirales</taxon>
        <taxon>Nitrospiraceae</taxon>
        <taxon>Candidatus Nitrobium</taxon>
    </lineage>
</organism>
<dbReference type="InterPro" id="IPR019734">
    <property type="entry name" value="TPR_rpt"/>
</dbReference>
<feature type="repeat" description="TPR" evidence="4">
    <location>
        <begin position="205"/>
        <end position="238"/>
    </location>
</feature>
<accession>A0A953M2W1</accession>
<feature type="modified residue" description="4-aspartylphosphate" evidence="3">
    <location>
        <position position="61"/>
    </location>
</feature>
<name>A0A953M2W1_9BACT</name>
<dbReference type="InterPro" id="IPR011006">
    <property type="entry name" value="CheY-like_superfamily"/>
</dbReference>
<evidence type="ECO:0000256" key="2">
    <source>
        <dbReference type="ARBA" id="ARBA00022803"/>
    </source>
</evidence>
<feature type="repeat" description="TPR" evidence="4">
    <location>
        <begin position="274"/>
        <end position="307"/>
    </location>
</feature>
<dbReference type="Proteomes" id="UP000705867">
    <property type="component" value="Unassembled WGS sequence"/>
</dbReference>
<dbReference type="Pfam" id="PF13432">
    <property type="entry name" value="TPR_16"/>
    <property type="match status" value="1"/>
</dbReference>
<dbReference type="Pfam" id="PF14559">
    <property type="entry name" value="TPR_19"/>
    <property type="match status" value="1"/>
</dbReference>
<keyword evidence="2 4" id="KW-0802">TPR repeat</keyword>
<dbReference type="PROSITE" id="PS50005">
    <property type="entry name" value="TPR"/>
    <property type="match status" value="4"/>
</dbReference>
<dbReference type="Gene3D" id="3.40.50.2300">
    <property type="match status" value="1"/>
</dbReference>
<feature type="domain" description="Response regulatory" evidence="5">
    <location>
        <begin position="11"/>
        <end position="128"/>
    </location>
</feature>
<dbReference type="EMBL" id="JAIOIV010000132">
    <property type="protein sequence ID" value="MBZ0157951.1"/>
    <property type="molecule type" value="Genomic_DNA"/>
</dbReference>
<dbReference type="InterPro" id="IPR001789">
    <property type="entry name" value="Sig_transdc_resp-reg_receiver"/>
</dbReference>
<protein>
    <submittedName>
        <fullName evidence="6">Response regulator</fullName>
    </submittedName>
</protein>
<keyword evidence="1" id="KW-0677">Repeat</keyword>
<dbReference type="InterPro" id="IPR051012">
    <property type="entry name" value="CellSynth/LPSAsmb/PSIAsmb"/>
</dbReference>
<gene>
    <name evidence="6" type="ORF">K8I29_17270</name>
</gene>
<proteinExistence type="predicted"/>
<dbReference type="SUPFAM" id="SSF52172">
    <property type="entry name" value="CheY-like"/>
    <property type="match status" value="1"/>
</dbReference>
<dbReference type="SUPFAM" id="SSF48452">
    <property type="entry name" value="TPR-like"/>
    <property type="match status" value="1"/>
</dbReference>
<dbReference type="PROSITE" id="PS50293">
    <property type="entry name" value="TPR_REGION"/>
    <property type="match status" value="1"/>
</dbReference>
<evidence type="ECO:0000256" key="1">
    <source>
        <dbReference type="ARBA" id="ARBA00022737"/>
    </source>
</evidence>
<dbReference type="AlphaFoldDB" id="A0A953M2W1"/>
<keyword evidence="3" id="KW-0597">Phosphoprotein</keyword>
<dbReference type="PROSITE" id="PS50110">
    <property type="entry name" value="RESPONSE_REGULATORY"/>
    <property type="match status" value="1"/>
</dbReference>
<dbReference type="SMART" id="SM00028">
    <property type="entry name" value="TPR"/>
    <property type="match status" value="5"/>
</dbReference>
<sequence>MAVPLQYLKMNCLVVDDESTMRVTLNNMLTRMGFTSIAAAENGKKALDLIKIRPIDLVVCDVNMPEMTGVELFKTVREDRRYEHLLFVFVTAEATRQMVARAAEDGGEAYVIKPFVMATLEEKIVKVLEKKHKPNPLEMHLRNYRRYMEMKDFPKAEAELLQAAAITPDAAKITFGLGQLAHARGDVNGAIGHYKETIAKNPLFVKAYNALGELYEDIGDLPSAIAYYEKAHGISPANTERLLALTKLFYKTGEEGKAEGILKGAIADTRQDISTSAHLMGVMYLSKGENEKALEMLIKAHKMNPSDISLLQSLAEAYRKVGRPEEALETYARILEVAPGNADVHYSIGKTYLEMGVKDKAIRAIKNAWALNPFSKEITVDLKALAQQDKLGL</sequence>
<dbReference type="SMART" id="SM00448">
    <property type="entry name" value="REC"/>
    <property type="match status" value="1"/>
</dbReference>
<evidence type="ECO:0000313" key="6">
    <source>
        <dbReference type="EMBL" id="MBZ0157951.1"/>
    </source>
</evidence>
<comment type="caution">
    <text evidence="6">The sequence shown here is derived from an EMBL/GenBank/DDBJ whole genome shotgun (WGS) entry which is preliminary data.</text>
</comment>
<dbReference type="InterPro" id="IPR011990">
    <property type="entry name" value="TPR-like_helical_dom_sf"/>
</dbReference>
<dbReference type="GO" id="GO:0000160">
    <property type="term" value="P:phosphorelay signal transduction system"/>
    <property type="evidence" value="ECO:0007669"/>
    <property type="project" value="InterPro"/>
</dbReference>
<feature type="repeat" description="TPR" evidence="4">
    <location>
        <begin position="342"/>
        <end position="375"/>
    </location>
</feature>